<evidence type="ECO:0000313" key="3">
    <source>
        <dbReference type="Proteomes" id="UP001516400"/>
    </source>
</evidence>
<feature type="region of interest" description="Disordered" evidence="1">
    <location>
        <begin position="18"/>
        <end position="83"/>
    </location>
</feature>
<comment type="caution">
    <text evidence="2">The sequence shown here is derived from an EMBL/GenBank/DDBJ whole genome shotgun (WGS) entry which is preliminary data.</text>
</comment>
<dbReference type="AlphaFoldDB" id="A0ABD2P0I7"/>
<organism evidence="2 3">
    <name type="scientific">Cryptolaemus montrouzieri</name>
    <dbReference type="NCBI Taxonomy" id="559131"/>
    <lineage>
        <taxon>Eukaryota</taxon>
        <taxon>Metazoa</taxon>
        <taxon>Ecdysozoa</taxon>
        <taxon>Arthropoda</taxon>
        <taxon>Hexapoda</taxon>
        <taxon>Insecta</taxon>
        <taxon>Pterygota</taxon>
        <taxon>Neoptera</taxon>
        <taxon>Endopterygota</taxon>
        <taxon>Coleoptera</taxon>
        <taxon>Polyphaga</taxon>
        <taxon>Cucujiformia</taxon>
        <taxon>Coccinelloidea</taxon>
        <taxon>Coccinellidae</taxon>
        <taxon>Scymninae</taxon>
        <taxon>Scymnini</taxon>
        <taxon>Cryptolaemus</taxon>
    </lineage>
</organism>
<feature type="compositionally biased region" description="Basic and acidic residues" evidence="1">
    <location>
        <begin position="47"/>
        <end position="56"/>
    </location>
</feature>
<dbReference type="Proteomes" id="UP001516400">
    <property type="component" value="Unassembled WGS sequence"/>
</dbReference>
<proteinExistence type="predicted"/>
<feature type="compositionally biased region" description="Basic and acidic residues" evidence="1">
    <location>
        <begin position="18"/>
        <end position="39"/>
    </location>
</feature>
<gene>
    <name evidence="2" type="ORF">HHI36_018468</name>
</gene>
<evidence type="ECO:0000313" key="2">
    <source>
        <dbReference type="EMBL" id="KAL3284310.1"/>
    </source>
</evidence>
<keyword evidence="3" id="KW-1185">Reference proteome</keyword>
<name>A0ABD2P0I7_9CUCU</name>
<protein>
    <submittedName>
        <fullName evidence="2">Uncharacterized protein</fullName>
    </submittedName>
</protein>
<accession>A0ABD2P0I7</accession>
<reference evidence="2 3" key="1">
    <citation type="journal article" date="2021" name="BMC Biol.">
        <title>Horizontally acquired antibacterial genes associated with adaptive radiation of ladybird beetles.</title>
        <authorList>
            <person name="Li H.S."/>
            <person name="Tang X.F."/>
            <person name="Huang Y.H."/>
            <person name="Xu Z.Y."/>
            <person name="Chen M.L."/>
            <person name="Du X.Y."/>
            <person name="Qiu B.Y."/>
            <person name="Chen P.T."/>
            <person name="Zhang W."/>
            <person name="Slipinski A."/>
            <person name="Escalona H.E."/>
            <person name="Waterhouse R.M."/>
            <person name="Zwick A."/>
            <person name="Pang H."/>
        </authorList>
    </citation>
    <scope>NUCLEOTIDE SEQUENCE [LARGE SCALE GENOMIC DNA]</scope>
    <source>
        <strain evidence="2">SYSU2018</strain>
    </source>
</reference>
<feature type="compositionally biased region" description="Acidic residues" evidence="1">
    <location>
        <begin position="67"/>
        <end position="83"/>
    </location>
</feature>
<dbReference type="EMBL" id="JABFTP020000165">
    <property type="protein sequence ID" value="KAL3284310.1"/>
    <property type="molecule type" value="Genomic_DNA"/>
</dbReference>
<sequence>MNNLNFFLTMSKAELRKNKNDSGRIGKISDDLGDEKGDDQCDLVSDDSMKDPDVSIKKKGSQWQDPTDYESSEEEDDEETHDI</sequence>
<evidence type="ECO:0000256" key="1">
    <source>
        <dbReference type="SAM" id="MobiDB-lite"/>
    </source>
</evidence>